<accession>C6LJD4</accession>
<keyword evidence="2" id="KW-1185">Reference proteome</keyword>
<dbReference type="AlphaFoldDB" id="C6LJD4"/>
<dbReference type="eggNOG" id="COG2207">
    <property type="taxonomic scope" value="Bacteria"/>
</dbReference>
<dbReference type="STRING" id="168384.SAMN05660368_03188"/>
<dbReference type="Proteomes" id="UP000005561">
    <property type="component" value="Unassembled WGS sequence"/>
</dbReference>
<reference evidence="1" key="1">
    <citation type="submission" date="2009-07" db="EMBL/GenBank/DDBJ databases">
        <authorList>
            <person name="Weinstock G."/>
            <person name="Sodergren E."/>
            <person name="Clifton S."/>
            <person name="Fulton L."/>
            <person name="Fulton B."/>
            <person name="Courtney L."/>
            <person name="Fronick C."/>
            <person name="Harrison M."/>
            <person name="Strong C."/>
            <person name="Farmer C."/>
            <person name="Delahaunty K."/>
            <person name="Markovic C."/>
            <person name="Hall O."/>
            <person name="Minx P."/>
            <person name="Tomlinson C."/>
            <person name="Mitreva M."/>
            <person name="Nelson J."/>
            <person name="Hou S."/>
            <person name="Wollam A."/>
            <person name="Pepin K.H."/>
            <person name="Johnson M."/>
            <person name="Bhonagiri V."/>
            <person name="Nash W.E."/>
            <person name="Warren W."/>
            <person name="Chinwalla A."/>
            <person name="Mardis E.R."/>
            <person name="Wilson R.K."/>
        </authorList>
    </citation>
    <scope>NUCLEOTIDE SEQUENCE [LARGE SCALE GENOMIC DNA]</scope>
    <source>
        <strain evidence="1">DSM 14469</strain>
    </source>
</reference>
<gene>
    <name evidence="1" type="ORF">BRYFOR_08770</name>
</gene>
<organism evidence="1 2">
    <name type="scientific">Marvinbryantia formatexigens DSM 14469</name>
    <dbReference type="NCBI Taxonomy" id="478749"/>
    <lineage>
        <taxon>Bacteria</taxon>
        <taxon>Bacillati</taxon>
        <taxon>Bacillota</taxon>
        <taxon>Clostridia</taxon>
        <taxon>Lachnospirales</taxon>
        <taxon>Lachnospiraceae</taxon>
        <taxon>Marvinbryantia</taxon>
    </lineage>
</organism>
<evidence type="ECO:0000313" key="1">
    <source>
        <dbReference type="EMBL" id="EET59248.1"/>
    </source>
</evidence>
<sequence>MSQYSFWFERLFVNKRLSIHIYDNEGNLLESIGMKERDDDPFLLDPLLYERIRERKKLQNEPLLMTEDEWVAYIALEDRDKNLYIGGPVNITTDTEQRNGIYYYRKKHHLTQRYLNIPRMTVLELANILSMSAYVICGQKIEETEILGFNQITSIEKTKTESELTNYRFDSSEKERKHVEYEYEQEYLDAIRKGDIAYFEAPVFDKLHLTDEIGKLAEGSMKQLEYMVAAGLTLASRAAIEGGVSPQQAYTVSDVFFQKLEKCRTQVEMFKLHAEIEREYVSMVSYKILK</sequence>
<evidence type="ECO:0000313" key="2">
    <source>
        <dbReference type="Proteomes" id="UP000005561"/>
    </source>
</evidence>
<dbReference type="EMBL" id="ACCL02000020">
    <property type="protein sequence ID" value="EET59248.1"/>
    <property type="molecule type" value="Genomic_DNA"/>
</dbReference>
<comment type="caution">
    <text evidence="1">The sequence shown here is derived from an EMBL/GenBank/DDBJ whole genome shotgun (WGS) entry which is preliminary data.</text>
</comment>
<name>C6LJD4_9FIRM</name>
<protein>
    <submittedName>
        <fullName evidence="1">Uncharacterized protein</fullName>
    </submittedName>
</protein>
<proteinExistence type="predicted"/>